<dbReference type="RefSeq" id="WP_269425120.1">
    <property type="nucleotide sequence ID" value="NZ_JAPWGY010000014.1"/>
</dbReference>
<protein>
    <recommendedName>
        <fullName evidence="3">DUF4145 domain-containing protein</fullName>
    </recommendedName>
</protein>
<sequence length="133" mass="15378">MDQLELPRDVIWSERRFWFEELEAKYSVSGSPSPGEQACALMIDLQAVFCTGAWAATVILASSIIQAQIKECGGHLDWIEPDDLSWINKLRNRLVHGDKRKPGLTIQDQWLKRPEWEAYARKSVEVTFRALYR</sequence>
<organism evidence="1 2">
    <name type="scientific">Kiloniella laminariae</name>
    <dbReference type="NCBI Taxonomy" id="454162"/>
    <lineage>
        <taxon>Bacteria</taxon>
        <taxon>Pseudomonadati</taxon>
        <taxon>Pseudomonadota</taxon>
        <taxon>Alphaproteobacteria</taxon>
        <taxon>Rhodospirillales</taxon>
        <taxon>Kiloniellaceae</taxon>
        <taxon>Kiloniella</taxon>
    </lineage>
</organism>
<dbReference type="EMBL" id="JAPWGY010000014">
    <property type="protein sequence ID" value="MCZ4282979.1"/>
    <property type="molecule type" value="Genomic_DNA"/>
</dbReference>
<evidence type="ECO:0000313" key="1">
    <source>
        <dbReference type="EMBL" id="MCZ4282979.1"/>
    </source>
</evidence>
<dbReference type="Proteomes" id="UP001069802">
    <property type="component" value="Unassembled WGS sequence"/>
</dbReference>
<gene>
    <name evidence="1" type="ORF">O4H49_19505</name>
</gene>
<accession>A0ABT4LPD1</accession>
<evidence type="ECO:0000313" key="2">
    <source>
        <dbReference type="Proteomes" id="UP001069802"/>
    </source>
</evidence>
<name>A0ABT4LPD1_9PROT</name>
<reference evidence="1" key="1">
    <citation type="submission" date="2022-12" db="EMBL/GenBank/DDBJ databases">
        <title>Bacterial isolates from different developmental stages of Nematostella vectensis.</title>
        <authorList>
            <person name="Fraune S."/>
        </authorList>
    </citation>
    <scope>NUCLEOTIDE SEQUENCE</scope>
    <source>
        <strain evidence="1">G21630-S1</strain>
    </source>
</reference>
<comment type="caution">
    <text evidence="1">The sequence shown here is derived from an EMBL/GenBank/DDBJ whole genome shotgun (WGS) entry which is preliminary data.</text>
</comment>
<evidence type="ECO:0008006" key="3">
    <source>
        <dbReference type="Google" id="ProtNLM"/>
    </source>
</evidence>
<proteinExistence type="predicted"/>
<keyword evidence="2" id="KW-1185">Reference proteome</keyword>